<dbReference type="Pfam" id="PF14690">
    <property type="entry name" value="Zn_ribbon_ISL3"/>
    <property type="match status" value="1"/>
</dbReference>
<keyword evidence="4" id="KW-1185">Reference proteome</keyword>
<feature type="domain" description="Transposase IS204/IS1001/IS1096/IS1165 DDE" evidence="1">
    <location>
        <begin position="158"/>
        <end position="399"/>
    </location>
</feature>
<proteinExistence type="predicted"/>
<evidence type="ECO:0000259" key="2">
    <source>
        <dbReference type="Pfam" id="PF14690"/>
    </source>
</evidence>
<dbReference type="Proteomes" id="UP000622687">
    <property type="component" value="Unassembled WGS sequence"/>
</dbReference>
<evidence type="ECO:0000259" key="1">
    <source>
        <dbReference type="Pfam" id="PF01610"/>
    </source>
</evidence>
<dbReference type="Pfam" id="PF01610">
    <property type="entry name" value="DDE_Tnp_ISL3"/>
    <property type="match status" value="1"/>
</dbReference>
<dbReference type="AlphaFoldDB" id="A0A934HV81"/>
<dbReference type="EMBL" id="JAEEGB010000036">
    <property type="protein sequence ID" value="MBI6874925.1"/>
    <property type="molecule type" value="Genomic_DNA"/>
</dbReference>
<sequence>MTVDFKALFEKHLALPEFTIVDYKESETTVHYHIEKKEKPSVCPVCGVYEPRLRVHGSREQDVRDINFKNKYTGLILKRKRYKCMECNSTFIEPCDSIPEKARMTSRLREYIAHEAKRRPFIDLERELDISNVTIREIFLEEIKSLKSGLEIETPTFIGIDEIHLDKNYKGRKIAWAVLCNGIDHTVIDMLPNRNKSTILEYLKNLKSPWNVEVVTMDMWQPYRDAVYTSLPNASIVIDRYHVVKMANEAVEKYRKSLKEQLKDRNINLKQEKHLFLYKEENLDWTNKVFRDAWFSEFPEFETVYRLKEDFFKIYDVAKDKDDGIKMYKAWKKSIPKGITVFKDLITSLDNWNTEIFNYFDIRVNDKRINNAYVEGANSAIRRIEALGIGYDFEVMRAKVMYCVAHKIEVPEYNSGVFQNMMYNSWQSPKDFGVPFNNLIRAINEGRL</sequence>
<evidence type="ECO:0000313" key="4">
    <source>
        <dbReference type="Proteomes" id="UP000622687"/>
    </source>
</evidence>
<dbReference type="PANTHER" id="PTHR33498:SF1">
    <property type="entry name" value="TRANSPOSASE FOR INSERTION SEQUENCE ELEMENT IS1557"/>
    <property type="match status" value="1"/>
</dbReference>
<feature type="domain" description="Transposase IS204/IS1001/IS1096/IS1165 zinc-finger" evidence="2">
    <location>
        <begin position="40"/>
        <end position="87"/>
    </location>
</feature>
<reference evidence="3" key="1">
    <citation type="submission" date="2020-12" db="EMBL/GenBank/DDBJ databases">
        <title>Clostridium thailandense sp. nov., a novel acetogenic bacterium isolated from peat land soil in Thailand.</title>
        <authorList>
            <person name="Chaikitkaew S."/>
            <person name="Birkeland N.K."/>
        </authorList>
    </citation>
    <scope>NUCLEOTIDE SEQUENCE</scope>
    <source>
        <strain evidence="3">DSM 17425</strain>
    </source>
</reference>
<evidence type="ECO:0000313" key="3">
    <source>
        <dbReference type="EMBL" id="MBI6874925.1"/>
    </source>
</evidence>
<name>A0A934HV81_9CLOT</name>
<accession>A0A934HV81</accession>
<dbReference type="InterPro" id="IPR047951">
    <property type="entry name" value="Transpos_ISL3"/>
</dbReference>
<comment type="caution">
    <text evidence="3">The sequence shown here is derived from an EMBL/GenBank/DDBJ whole genome shotgun (WGS) entry which is preliminary data.</text>
</comment>
<gene>
    <name evidence="3" type="ORF">I6U51_19840</name>
</gene>
<protein>
    <submittedName>
        <fullName evidence="3">ISL3 family transposase</fullName>
    </submittedName>
</protein>
<organism evidence="3 4">
    <name type="scientific">Clostridium aciditolerans</name>
    <dbReference type="NCBI Taxonomy" id="339861"/>
    <lineage>
        <taxon>Bacteria</taxon>
        <taxon>Bacillati</taxon>
        <taxon>Bacillota</taxon>
        <taxon>Clostridia</taxon>
        <taxon>Eubacteriales</taxon>
        <taxon>Clostridiaceae</taxon>
        <taxon>Clostridium</taxon>
    </lineage>
</organism>
<dbReference type="PANTHER" id="PTHR33498">
    <property type="entry name" value="TRANSPOSASE FOR INSERTION SEQUENCE ELEMENT IS1557"/>
    <property type="match status" value="1"/>
</dbReference>
<dbReference type="NCBIfam" id="NF033550">
    <property type="entry name" value="transpos_ISL3"/>
    <property type="match status" value="1"/>
</dbReference>
<dbReference type="InterPro" id="IPR002560">
    <property type="entry name" value="Transposase_DDE"/>
</dbReference>
<dbReference type="InterPro" id="IPR029261">
    <property type="entry name" value="Transposase_Znf"/>
</dbReference>